<dbReference type="InterPro" id="IPR041073">
    <property type="entry name" value="MobL"/>
</dbReference>
<dbReference type="EMBL" id="JAVBVO010000024">
    <property type="protein sequence ID" value="MDZ5760591.1"/>
    <property type="molecule type" value="Genomic_DNA"/>
</dbReference>
<sequence length="750" mass="85737">MSRPVAGVIMSAAFVRPGGDAYGEYIEYMGRSNAIRNEMFDKYNAFDPSNLGVVGNAVDGASEAMFGEYNEYMANPEKTEGLFSRNYDQMPQEAKDYFKSYFNEGRENESPLWQIVFSFRNDWLAEHGLMNLETGEVDGGKLQGAVRVSMNHLEKKEKLNGEWTGAIHHNTEHVHVHVGYVEKNPTREYFHYIDKINPEMSGWQYKGKFLKNSIKGTRSKFVNQLLEFQVELANIDKLIKQTISEAKENKHQFVKGMYQDGFERLYEKMPKNKSRWKYGYAKNQGFKNEVDNLVNLYLNTDGKNLVTELRNQLEPISNEYERAYGNPKNEPTFLDRQIYGKEGLYHKLGNVILNEVKEFDKKNEKRQSPIGNLSLDQLSYLELENNATTILDHVPELSSNFDFDSLAHFEPPVENELINEIEQINESLGQEADYLLNNYDGLEGMEPPPLEVDGFHSDLVDVKSVDMNVDLESLISFEPPEYFIGETGDEDEEKVSTLDTGNTKLKDASARIYDFMKARRESVDYTLPGAKDFAENQSVVPMKRGVRVNGSDFKIVTIKPIEEVPNTLTESSKEILPSSEKIVEFENGKNQNEKIKEGNLNDFSKHNKKLILQQNPDATYVFGKHQWLLKKREISEGTEPIIIIAPVFEEGGGKPIGFEPIQVFDISQTERGLSKTSLKELEAIRRNSKKAEGSKIQTGASKVIDWEAEMESRKGLNQLKRSLENKGDKYLNELAYEKLKREIATIGKDY</sequence>
<proteinExistence type="predicted"/>
<organism evidence="1 2">
    <name type="scientific">Carnobacterium maltaromaticum</name>
    <name type="common">Carnobacterium piscicola</name>
    <dbReference type="NCBI Taxonomy" id="2751"/>
    <lineage>
        <taxon>Bacteria</taxon>
        <taxon>Bacillati</taxon>
        <taxon>Bacillota</taxon>
        <taxon>Bacilli</taxon>
        <taxon>Lactobacillales</taxon>
        <taxon>Carnobacteriaceae</taxon>
        <taxon>Carnobacterium</taxon>
    </lineage>
</organism>
<accession>A0AAW9K7F8</accession>
<dbReference type="InterPro" id="IPR048101">
    <property type="entry name" value="MobP2"/>
</dbReference>
<reference evidence="1" key="1">
    <citation type="submission" date="2023-08" db="EMBL/GenBank/DDBJ databases">
        <title>Genomic characterization of piscicolin 126 produced by Carnobacterium maltaromaticum CM22 strain isolated from salmon (Salmo salar).</title>
        <authorList>
            <person name="Gonzalez-Gragera E."/>
            <person name="Garcia-Lopez J.D."/>
            <person name="Teso-Perez C."/>
            <person name="Gimenez-Hernandez I."/>
            <person name="Peralta-Sanchez J.M."/>
            <person name="Valdivia E."/>
            <person name="Montalban-Lopez M."/>
            <person name="Martin-Platero A.M."/>
            <person name="Banos A."/>
            <person name="Martinez-Bueno M."/>
        </authorList>
    </citation>
    <scope>NUCLEOTIDE SEQUENCE</scope>
    <source>
        <strain evidence="1">CM22</strain>
    </source>
</reference>
<gene>
    <name evidence="1" type="primary">mobP2</name>
    <name evidence="1" type="ORF">RAK27_18280</name>
</gene>
<evidence type="ECO:0000313" key="2">
    <source>
        <dbReference type="Proteomes" id="UP001290462"/>
    </source>
</evidence>
<dbReference type="NCBIfam" id="NF041498">
    <property type="entry name" value="MobP2"/>
    <property type="match status" value="1"/>
</dbReference>
<dbReference type="Proteomes" id="UP001290462">
    <property type="component" value="Unassembled WGS sequence"/>
</dbReference>
<protein>
    <submittedName>
        <fullName evidence="1">MobP2 family relaxase</fullName>
    </submittedName>
</protein>
<dbReference type="Pfam" id="PF18555">
    <property type="entry name" value="MobL"/>
    <property type="match status" value="1"/>
</dbReference>
<name>A0AAW9K7F8_CARML</name>
<evidence type="ECO:0000313" key="1">
    <source>
        <dbReference type="EMBL" id="MDZ5760591.1"/>
    </source>
</evidence>
<comment type="caution">
    <text evidence="1">The sequence shown here is derived from an EMBL/GenBank/DDBJ whole genome shotgun (WGS) entry which is preliminary data.</text>
</comment>
<dbReference type="AlphaFoldDB" id="A0AAW9K7F8"/>
<dbReference type="RefSeq" id="WP_322809761.1">
    <property type="nucleotide sequence ID" value="NZ_JAVBVO010000024.1"/>
</dbReference>